<comment type="caution">
    <text evidence="1">The sequence shown here is derived from an EMBL/GenBank/DDBJ whole genome shotgun (WGS) entry which is preliminary data.</text>
</comment>
<name>A0AAP0LZL9_9ROSI</name>
<evidence type="ECO:0000313" key="2">
    <source>
        <dbReference type="Proteomes" id="UP001428341"/>
    </source>
</evidence>
<gene>
    <name evidence="1" type="ORF">WN944_003648</name>
</gene>
<keyword evidence="2" id="KW-1185">Reference proteome</keyword>
<accession>A0AAP0LZL9</accession>
<dbReference type="Proteomes" id="UP001428341">
    <property type="component" value="Unassembled WGS sequence"/>
</dbReference>
<protein>
    <submittedName>
        <fullName evidence="1">Uncharacterized protein</fullName>
    </submittedName>
</protein>
<organism evidence="1 2">
    <name type="scientific">Citrus x changshan-huyou</name>
    <dbReference type="NCBI Taxonomy" id="2935761"/>
    <lineage>
        <taxon>Eukaryota</taxon>
        <taxon>Viridiplantae</taxon>
        <taxon>Streptophyta</taxon>
        <taxon>Embryophyta</taxon>
        <taxon>Tracheophyta</taxon>
        <taxon>Spermatophyta</taxon>
        <taxon>Magnoliopsida</taxon>
        <taxon>eudicotyledons</taxon>
        <taxon>Gunneridae</taxon>
        <taxon>Pentapetalae</taxon>
        <taxon>rosids</taxon>
        <taxon>malvids</taxon>
        <taxon>Sapindales</taxon>
        <taxon>Rutaceae</taxon>
        <taxon>Aurantioideae</taxon>
        <taxon>Citrus</taxon>
    </lineage>
</organism>
<proteinExistence type="predicted"/>
<dbReference type="EMBL" id="JBCGBO010000006">
    <property type="protein sequence ID" value="KAK9192953.1"/>
    <property type="molecule type" value="Genomic_DNA"/>
</dbReference>
<sequence length="75" mass="8154">MPKTGPASYPGRVIPNPQCPGVVQVRTGRSLQYESSLVRQPVELTAPFSNVIPSAPVPQRKPLIRLNFTSLNKAT</sequence>
<reference evidence="1 2" key="1">
    <citation type="submission" date="2024-05" db="EMBL/GenBank/DDBJ databases">
        <title>Haplotype-resolved chromosome-level genome assembly of Huyou (Citrus changshanensis).</title>
        <authorList>
            <person name="Miao C."/>
            <person name="Chen W."/>
            <person name="Wu Y."/>
            <person name="Wang L."/>
            <person name="Zhao S."/>
            <person name="Grierson D."/>
            <person name="Xu C."/>
            <person name="Chen K."/>
        </authorList>
    </citation>
    <scope>NUCLEOTIDE SEQUENCE [LARGE SCALE GENOMIC DNA]</scope>
    <source>
        <strain evidence="1">01-14</strain>
        <tissue evidence="1">Leaf</tissue>
    </source>
</reference>
<evidence type="ECO:0000313" key="1">
    <source>
        <dbReference type="EMBL" id="KAK9192953.1"/>
    </source>
</evidence>
<dbReference type="AlphaFoldDB" id="A0AAP0LZL9"/>